<dbReference type="InterPro" id="IPR024962">
    <property type="entry name" value="YukD-like"/>
</dbReference>
<comment type="caution">
    <text evidence="1">The sequence shown here is derived from an EMBL/GenBank/DDBJ whole genome shotgun (WGS) entry which is preliminary data.</text>
</comment>
<dbReference type="Pfam" id="PF08817">
    <property type="entry name" value="YukD"/>
    <property type="match status" value="1"/>
</dbReference>
<dbReference type="Gene3D" id="3.10.20.90">
    <property type="entry name" value="Phosphatidylinositol 3-kinase Catalytic Subunit, Chain A, domain 1"/>
    <property type="match status" value="1"/>
</dbReference>
<proteinExistence type="predicted"/>
<dbReference type="Proteomes" id="UP001228376">
    <property type="component" value="Unassembled WGS sequence"/>
</dbReference>
<dbReference type="EMBL" id="JAROCA020000001">
    <property type="protein sequence ID" value="MDY0404683.1"/>
    <property type="molecule type" value="Genomic_DNA"/>
</dbReference>
<protein>
    <submittedName>
        <fullName evidence="1">EsaB/YukD family protein</fullName>
    </submittedName>
</protein>
<dbReference type="RefSeq" id="WP_306066871.1">
    <property type="nucleotide sequence ID" value="NZ_JAROCA020000001.1"/>
</dbReference>
<sequence length="79" mass="9098">MYIQITTDLKNYDRGQIELKLSDQHTVKKLVDIAWQTANPPNKPREGFWIRVANKDKVFYGTKTLAECGIMTGDKVEIL</sequence>
<keyword evidence="2" id="KW-1185">Reference proteome</keyword>
<accession>A0ABU5CEE1</accession>
<organism evidence="1 2">
    <name type="scientific">Tigheibacillus jepli</name>
    <dbReference type="NCBI Taxonomy" id="3035914"/>
    <lineage>
        <taxon>Bacteria</taxon>
        <taxon>Bacillati</taxon>
        <taxon>Bacillota</taxon>
        <taxon>Bacilli</taxon>
        <taxon>Bacillales</taxon>
        <taxon>Bacillaceae</taxon>
        <taxon>Tigheibacillus</taxon>
    </lineage>
</organism>
<evidence type="ECO:0000313" key="1">
    <source>
        <dbReference type="EMBL" id="MDY0404683.1"/>
    </source>
</evidence>
<gene>
    <name evidence="1" type="ORF">P5G51_004050</name>
</gene>
<evidence type="ECO:0000313" key="2">
    <source>
        <dbReference type="Proteomes" id="UP001228376"/>
    </source>
</evidence>
<name>A0ABU5CEE1_9BACI</name>
<reference evidence="1 2" key="1">
    <citation type="submission" date="2023-10" db="EMBL/GenBank/DDBJ databases">
        <title>179-bfca-hs.</title>
        <authorList>
            <person name="Miliotis G."/>
            <person name="Sengupta P."/>
            <person name="Hameed A."/>
            <person name="Chuvochina M."/>
            <person name="Mcdonagh F."/>
            <person name="Simpson A.C."/>
            <person name="Singh N.K."/>
            <person name="Rekha P.D."/>
            <person name="Raman K."/>
            <person name="Hugenholtz P."/>
            <person name="Venkateswaran K."/>
        </authorList>
    </citation>
    <scope>NUCLEOTIDE SEQUENCE [LARGE SCALE GENOMIC DNA]</scope>
    <source>
        <strain evidence="1 2">179-BFC-A-HS</strain>
    </source>
</reference>